<feature type="region of interest" description="Disordered" evidence="1">
    <location>
        <begin position="39"/>
        <end position="77"/>
    </location>
</feature>
<feature type="compositionally biased region" description="Pro residues" evidence="1">
    <location>
        <begin position="51"/>
        <end position="61"/>
    </location>
</feature>
<evidence type="ECO:0000256" key="1">
    <source>
        <dbReference type="SAM" id="MobiDB-lite"/>
    </source>
</evidence>
<dbReference type="EMBL" id="JBIAFJ010000003">
    <property type="protein sequence ID" value="MFE9169225.1"/>
    <property type="molecule type" value="Genomic_DNA"/>
</dbReference>
<feature type="region of interest" description="Disordered" evidence="1">
    <location>
        <begin position="1"/>
        <end position="22"/>
    </location>
</feature>
<accession>A0ABW6KRX1</accession>
<evidence type="ECO:0000313" key="2">
    <source>
        <dbReference type="EMBL" id="MFE9169225.1"/>
    </source>
</evidence>
<proteinExistence type="predicted"/>
<name>A0ABW6KRX1_9ACTN</name>
<organism evidence="2 3">
    <name type="scientific">Streptomyces kebangsaanensis</name>
    <dbReference type="NCBI Taxonomy" id="864058"/>
    <lineage>
        <taxon>Bacteria</taxon>
        <taxon>Bacillati</taxon>
        <taxon>Actinomycetota</taxon>
        <taxon>Actinomycetes</taxon>
        <taxon>Kitasatosporales</taxon>
        <taxon>Streptomycetaceae</taxon>
        <taxon>Streptomyces</taxon>
    </lineage>
</organism>
<evidence type="ECO:0000313" key="3">
    <source>
        <dbReference type="Proteomes" id="UP001601197"/>
    </source>
</evidence>
<dbReference type="RefSeq" id="WP_388344153.1">
    <property type="nucleotide sequence ID" value="NZ_JBIAFJ010000003.1"/>
</dbReference>
<comment type="caution">
    <text evidence="2">The sequence shown here is derived from an EMBL/GenBank/DDBJ whole genome shotgun (WGS) entry which is preliminary data.</text>
</comment>
<dbReference type="Proteomes" id="UP001601197">
    <property type="component" value="Unassembled WGS sequence"/>
</dbReference>
<keyword evidence="3" id="KW-1185">Reference proteome</keyword>
<reference evidence="2 3" key="1">
    <citation type="submission" date="2024-10" db="EMBL/GenBank/DDBJ databases">
        <title>The Natural Products Discovery Center: Release of the First 8490 Sequenced Strains for Exploring Actinobacteria Biosynthetic Diversity.</title>
        <authorList>
            <person name="Kalkreuter E."/>
            <person name="Kautsar S.A."/>
            <person name="Yang D."/>
            <person name="Bader C.D."/>
            <person name="Teijaro C.N."/>
            <person name="Fluegel L."/>
            <person name="Davis C.M."/>
            <person name="Simpson J.R."/>
            <person name="Lauterbach L."/>
            <person name="Steele A.D."/>
            <person name="Gui C."/>
            <person name="Meng S."/>
            <person name="Li G."/>
            <person name="Viehrig K."/>
            <person name="Ye F."/>
            <person name="Su P."/>
            <person name="Kiefer A.F."/>
            <person name="Nichols A."/>
            <person name="Cepeda A.J."/>
            <person name="Yan W."/>
            <person name="Fan B."/>
            <person name="Jiang Y."/>
            <person name="Adhikari A."/>
            <person name="Zheng C.-J."/>
            <person name="Schuster L."/>
            <person name="Cowan T.M."/>
            <person name="Smanski M.J."/>
            <person name="Chevrette M.G."/>
            <person name="De Carvalho L.P.S."/>
            <person name="Shen B."/>
        </authorList>
    </citation>
    <scope>NUCLEOTIDE SEQUENCE [LARGE SCALE GENOMIC DNA]</scope>
    <source>
        <strain evidence="2 3">NPDC007147</strain>
    </source>
</reference>
<protein>
    <submittedName>
        <fullName evidence="2">Uncharacterized protein</fullName>
    </submittedName>
</protein>
<sequence length="77" mass="7916">MLTTQSYCPGAPRNGTDALFDPALPMDVRGAGNGREATFDSVLDANGTPGPGDPGTPPTEPPGGTRAPNVPAPWRRE</sequence>
<gene>
    <name evidence="2" type="ORF">ACFYNZ_06805</name>
</gene>